<name>A0AA35SQG7_GEOBA</name>
<dbReference type="PANTHER" id="PTHR12496">
    <property type="entry name" value="CGI-41 METHYLTRANSFERASE"/>
    <property type="match status" value="1"/>
</dbReference>
<feature type="domain" description="Methyltransferase" evidence="1">
    <location>
        <begin position="118"/>
        <end position="189"/>
    </location>
</feature>
<organism evidence="2 3">
    <name type="scientific">Geodia barretti</name>
    <name type="common">Barrett's horny sponge</name>
    <dbReference type="NCBI Taxonomy" id="519541"/>
    <lineage>
        <taxon>Eukaryota</taxon>
        <taxon>Metazoa</taxon>
        <taxon>Porifera</taxon>
        <taxon>Demospongiae</taxon>
        <taxon>Heteroscleromorpha</taxon>
        <taxon>Tetractinellida</taxon>
        <taxon>Astrophorina</taxon>
        <taxon>Geodiidae</taxon>
        <taxon>Geodia</taxon>
    </lineage>
</organism>
<keyword evidence="3" id="KW-1185">Reference proteome</keyword>
<gene>
    <name evidence="2" type="ORF">GBAR_LOCUS19366</name>
</gene>
<dbReference type="InterPro" id="IPR029063">
    <property type="entry name" value="SAM-dependent_MTases_sf"/>
</dbReference>
<dbReference type="EMBL" id="CASHTH010002728">
    <property type="protein sequence ID" value="CAI8034385.1"/>
    <property type="molecule type" value="Genomic_DNA"/>
</dbReference>
<accession>A0AA35SQG7</accession>
<comment type="caution">
    <text evidence="2">The sequence shown here is derived from an EMBL/GenBank/DDBJ whole genome shotgun (WGS) entry which is preliminary data.</text>
</comment>
<dbReference type="AlphaFoldDB" id="A0AA35SQG7"/>
<evidence type="ECO:0000313" key="3">
    <source>
        <dbReference type="Proteomes" id="UP001174909"/>
    </source>
</evidence>
<evidence type="ECO:0000259" key="1">
    <source>
        <dbReference type="Pfam" id="PF13679"/>
    </source>
</evidence>
<dbReference type="PANTHER" id="PTHR12496:SF0">
    <property type="entry name" value="METHYLTRANSFERASE DOMAIN-CONTAINING PROTEIN"/>
    <property type="match status" value="1"/>
</dbReference>
<feature type="non-terminal residue" evidence="2">
    <location>
        <position position="1"/>
    </location>
</feature>
<dbReference type="Gene3D" id="3.40.50.150">
    <property type="entry name" value="Vaccinia Virus protein VP39"/>
    <property type="match status" value="1"/>
</dbReference>
<dbReference type="InterPro" id="IPR025714">
    <property type="entry name" value="Methyltranfer_dom"/>
</dbReference>
<proteinExistence type="predicted"/>
<dbReference type="InterPro" id="IPR052220">
    <property type="entry name" value="METTL25"/>
</dbReference>
<reference evidence="2" key="1">
    <citation type="submission" date="2023-03" db="EMBL/GenBank/DDBJ databases">
        <authorList>
            <person name="Steffen K."/>
            <person name="Cardenas P."/>
        </authorList>
    </citation>
    <scope>NUCLEOTIDE SEQUENCE</scope>
</reference>
<dbReference type="SUPFAM" id="SSF53335">
    <property type="entry name" value="S-adenosyl-L-methionine-dependent methyltransferases"/>
    <property type="match status" value="1"/>
</dbReference>
<dbReference type="Proteomes" id="UP001174909">
    <property type="component" value="Unassembled WGS sequence"/>
</dbReference>
<evidence type="ECO:0000313" key="2">
    <source>
        <dbReference type="EMBL" id="CAI8034385.1"/>
    </source>
</evidence>
<dbReference type="Pfam" id="PF13679">
    <property type="entry name" value="Methyltransf_32"/>
    <property type="match status" value="1"/>
</dbReference>
<sequence>MQGASDSDAPSPELADTMCDTAEFISRYQWVWDVQMTRLFQMKHWNRIPSEWWGPLLQLNTEQLNQLPFGFTEPNWPQSLRTFVAGSQRVCLERSVPDWVSAMAVPVGGVCARNMTPKKTHEVSRMAGVVAEVCRSTGCSIVLDVGSGLGYLGGVLREMCGLKVVGVEREGERVAAARRRAPSLVSTVQLDISDSHHCQTRLSSL</sequence>
<protein>
    <submittedName>
        <fullName evidence="2">Protein RRNAD1</fullName>
    </submittedName>
</protein>